<dbReference type="GO" id="GO:0004252">
    <property type="term" value="F:serine-type endopeptidase activity"/>
    <property type="evidence" value="ECO:0007669"/>
    <property type="project" value="UniProtKB-UniRule"/>
</dbReference>
<dbReference type="InterPro" id="IPR008269">
    <property type="entry name" value="Lon_proteolytic"/>
</dbReference>
<dbReference type="AlphaFoldDB" id="A0A8J7KBE6"/>
<dbReference type="Pfam" id="PF13654">
    <property type="entry name" value="AAA_32"/>
    <property type="match status" value="1"/>
</dbReference>
<feature type="domain" description="Lon proteolytic" evidence="4">
    <location>
        <begin position="564"/>
        <end position="759"/>
    </location>
</feature>
<protein>
    <recommendedName>
        <fullName evidence="2">endopeptidase La</fullName>
        <ecNumber evidence="2">3.4.21.53</ecNumber>
    </recommendedName>
</protein>
<name>A0A8J7KBE6_9BACL</name>
<keyword evidence="2" id="KW-0720">Serine protease</keyword>
<dbReference type="InterPro" id="IPR027065">
    <property type="entry name" value="Lon_Prtase"/>
</dbReference>
<comment type="catalytic activity">
    <reaction evidence="2">
        <text>Hydrolysis of proteins in presence of ATP.</text>
        <dbReference type="EC" id="3.4.21.53"/>
    </reaction>
</comment>
<dbReference type="Gene3D" id="3.40.50.300">
    <property type="entry name" value="P-loop containing nucleotide triphosphate hydrolases"/>
    <property type="match status" value="2"/>
</dbReference>
<gene>
    <name evidence="5" type="ORF">IRY55_03060</name>
</gene>
<dbReference type="EMBL" id="JADKPV010000001">
    <property type="protein sequence ID" value="MBF4500332.1"/>
    <property type="molecule type" value="Genomic_DNA"/>
</dbReference>
<evidence type="ECO:0000256" key="3">
    <source>
        <dbReference type="SAM" id="Coils"/>
    </source>
</evidence>
<feature type="coiled-coil region" evidence="3">
    <location>
        <begin position="201"/>
        <end position="239"/>
    </location>
</feature>
<dbReference type="PRINTS" id="PR00830">
    <property type="entry name" value="ENDOLAPTASE"/>
</dbReference>
<evidence type="ECO:0000313" key="5">
    <source>
        <dbReference type="EMBL" id="MBF4500332.1"/>
    </source>
</evidence>
<reference evidence="5" key="1">
    <citation type="submission" date="2020-11" db="EMBL/GenBank/DDBJ databases">
        <title>Multidrug resistant novel bacterium Savagea serpentis sp. nov., isolated from the scats of a vine snake (Ahaetulla nasuta).</title>
        <authorList>
            <person name="Venkata Ramana V."/>
            <person name="Vikas Patil S."/>
            <person name="Yogita Lugani V."/>
        </authorList>
    </citation>
    <scope>NUCLEOTIDE SEQUENCE</scope>
    <source>
        <strain evidence="5">SN6</strain>
    </source>
</reference>
<evidence type="ECO:0000256" key="1">
    <source>
        <dbReference type="ARBA" id="ARBA00022670"/>
    </source>
</evidence>
<dbReference type="RefSeq" id="WP_194561778.1">
    <property type="nucleotide sequence ID" value="NZ_JADKPV010000001.1"/>
</dbReference>
<accession>A0A8J7KBE6</accession>
<dbReference type="GO" id="GO:0006508">
    <property type="term" value="P:proteolysis"/>
    <property type="evidence" value="ECO:0007669"/>
    <property type="project" value="UniProtKB-KW"/>
</dbReference>
<keyword evidence="6" id="KW-1185">Reference proteome</keyword>
<keyword evidence="2" id="KW-0378">Hydrolase</keyword>
<proteinExistence type="inferred from homology"/>
<keyword evidence="3" id="KW-0175">Coiled coil</keyword>
<evidence type="ECO:0000259" key="4">
    <source>
        <dbReference type="PROSITE" id="PS51786"/>
    </source>
</evidence>
<feature type="active site" evidence="2">
    <location>
        <position position="697"/>
    </location>
</feature>
<dbReference type="InterPro" id="IPR014721">
    <property type="entry name" value="Ribsml_uS5_D2-typ_fold_subgr"/>
</dbReference>
<dbReference type="Proteomes" id="UP000622653">
    <property type="component" value="Unassembled WGS sequence"/>
</dbReference>
<dbReference type="GO" id="GO:0004176">
    <property type="term" value="F:ATP-dependent peptidase activity"/>
    <property type="evidence" value="ECO:0007669"/>
    <property type="project" value="UniProtKB-UniRule"/>
</dbReference>
<dbReference type="PROSITE" id="PS51786">
    <property type="entry name" value="LON_PROTEOLYTIC"/>
    <property type="match status" value="1"/>
</dbReference>
<dbReference type="InterPro" id="IPR046844">
    <property type="entry name" value="Lon-like_helical"/>
</dbReference>
<comment type="caution">
    <text evidence="5">The sequence shown here is derived from an EMBL/GenBank/DDBJ whole genome shotgun (WGS) entry which is preliminary data.</text>
</comment>
<dbReference type="InterPro" id="IPR027417">
    <property type="entry name" value="P-loop_NTPase"/>
</dbReference>
<comment type="similarity">
    <text evidence="2">Belongs to the peptidase S16 family.</text>
</comment>
<evidence type="ECO:0000313" key="6">
    <source>
        <dbReference type="Proteomes" id="UP000622653"/>
    </source>
</evidence>
<dbReference type="Pfam" id="PF20437">
    <property type="entry name" value="LonC_helical"/>
    <property type="match status" value="1"/>
</dbReference>
<dbReference type="SUPFAM" id="SSF54211">
    <property type="entry name" value="Ribosomal protein S5 domain 2-like"/>
    <property type="match status" value="1"/>
</dbReference>
<dbReference type="InterPro" id="IPR041699">
    <property type="entry name" value="AAA_32"/>
</dbReference>
<dbReference type="Pfam" id="PF05362">
    <property type="entry name" value="Lon_C"/>
    <property type="match status" value="1"/>
</dbReference>
<dbReference type="Gene3D" id="3.30.230.10">
    <property type="match status" value="1"/>
</dbReference>
<sequence length="793" mass="89558">MNDLKLTPEQLKHTVSAQQFPFETTEEVETLQAIIGQKRGVDVMKFGLHANRDGYNIYIAGLPGTGKTTFARAMVEDFAKRETSLFDWCYVYNFKDQYKPKLLQLPVGLGRKLSESMEQLIKNLKTDIPRAFNEESYLAERKELTEQFHYASTAIAEKMNELAQEEGFMIQPTAAGIVTIPIIDGEPLTEEGLELLDDETIEEMEKNSANLQQKLSIYMNEIRALDDKLNEQLDALDRQVALHAAGHHLEKLNEQFEQCPSILQYVQEVKEDILKNIDHFLQSDEETQEEMAKALSESDALFRKYEVNILVHHEETNGAPVIIADNPTYYNMIGKVEYESRMGVMSTNFTKIKPGFLHEANGGYLIIQARDLLTKSYAWEGLKRALLHKELKIENIAEHASLVATTSLQPEALPLDVKVILIGNVDTYQMLYHYDEDFRKLFKIKVDFDVEMDASEQNMMSLVRFIHTHATEHHLLPFHRDAVARIIEYSMRLADEQTKLSTRFNELVELLYEADTWARLEDATTIHASHIQKTIDEKQYRNNLYEEKVQQNVLDETILIETSGASVGQVNGLAVLNLGQYQFGKPTRITATTFVGESGIVNIERESELSGSLHNKGVYILSGYLGQIFAQQFPLSLTAHLAFEQSYSGVDGDSASSTELYALLSSLANVPIKQGFAVTGSVNQKGEVQPIGGVNEKVEGFFAICEKQGLTGEQGVLIPKANVRQLMLNDRVIEAVKNKKFHIYAIETVEQGIHILTGISAGLKEDGTFEPNSIYGRVHNQLKNFAKFARKND</sequence>
<evidence type="ECO:0000256" key="2">
    <source>
        <dbReference type="PROSITE-ProRule" id="PRU01122"/>
    </source>
</evidence>
<organism evidence="5 6">
    <name type="scientific">Savagea serpentis</name>
    <dbReference type="NCBI Taxonomy" id="2785297"/>
    <lineage>
        <taxon>Bacteria</taxon>
        <taxon>Bacillati</taxon>
        <taxon>Bacillota</taxon>
        <taxon>Bacilli</taxon>
        <taxon>Bacillales</taxon>
        <taxon>Caryophanaceae</taxon>
        <taxon>Savagea</taxon>
    </lineage>
</organism>
<dbReference type="EC" id="3.4.21.53" evidence="2"/>
<dbReference type="Pfam" id="PF20436">
    <property type="entry name" value="LonB_AAA-LID"/>
    <property type="match status" value="1"/>
</dbReference>
<dbReference type="GO" id="GO:0005524">
    <property type="term" value="F:ATP binding"/>
    <property type="evidence" value="ECO:0007669"/>
    <property type="project" value="InterPro"/>
</dbReference>
<keyword evidence="1 2" id="KW-0645">Protease</keyword>
<dbReference type="Gene3D" id="1.10.8.60">
    <property type="match status" value="1"/>
</dbReference>
<feature type="active site" evidence="2">
    <location>
        <position position="654"/>
    </location>
</feature>
<dbReference type="InterPro" id="IPR046843">
    <property type="entry name" value="LonB_AAA-LID"/>
</dbReference>
<dbReference type="PANTHER" id="PTHR10046">
    <property type="entry name" value="ATP DEPENDENT LON PROTEASE FAMILY MEMBER"/>
    <property type="match status" value="1"/>
</dbReference>
<dbReference type="InterPro" id="IPR020568">
    <property type="entry name" value="Ribosomal_Su5_D2-typ_SF"/>
</dbReference>
<dbReference type="SUPFAM" id="SSF52540">
    <property type="entry name" value="P-loop containing nucleoside triphosphate hydrolases"/>
    <property type="match status" value="2"/>
</dbReference>
<dbReference type="GO" id="GO:0030163">
    <property type="term" value="P:protein catabolic process"/>
    <property type="evidence" value="ECO:0007669"/>
    <property type="project" value="InterPro"/>
</dbReference>